<dbReference type="GeneID" id="27907406"/>
<dbReference type="GO" id="GO:0032543">
    <property type="term" value="P:mitochondrial translation"/>
    <property type="evidence" value="ECO:0007669"/>
    <property type="project" value="UniProtKB-ARBA"/>
</dbReference>
<dbReference type="GO" id="GO:0005739">
    <property type="term" value="C:mitochondrion"/>
    <property type="evidence" value="ECO:0007669"/>
    <property type="project" value="UniProtKB-SubCell"/>
</dbReference>
<dbReference type="SUPFAM" id="SSF75620">
    <property type="entry name" value="Release factor"/>
    <property type="match status" value="1"/>
</dbReference>
<dbReference type="InterPro" id="IPR052405">
    <property type="entry name" value="Mito_Transl_Release_Factor"/>
</dbReference>
<proteinExistence type="inferred from homology"/>
<dbReference type="PANTHER" id="PTHR46203:SF1">
    <property type="entry name" value="MITOCHONDRIAL TRANSLATION RELEASE FACTOR IN RESCUE"/>
    <property type="match status" value="1"/>
</dbReference>
<sequence length="198" mass="21503">MFLARLRNSNFAVTSSSLIGRSARTFSIQSAQLEKPLPPRIVISEKDIIESFLKGSGPGGQKINKTSSAVQLKHIPTGIVVKNQATRSRDQNRKNARRILGEKLEELEQTPRWAATEVKSEKIRRKKASAAKKSRRKYRQLDEGIVLPEAEAEAAEEEKKHDAVNAGAGAGAVNKEGTSVEVEGTNSQDTRVGSDGAG</sequence>
<dbReference type="AlphaFoldDB" id="M3B808"/>
<keyword evidence="4" id="KW-0496">Mitochondrion</keyword>
<dbReference type="Gene3D" id="3.30.160.20">
    <property type="match status" value="1"/>
</dbReference>
<evidence type="ECO:0000256" key="2">
    <source>
        <dbReference type="ARBA" id="ARBA00010835"/>
    </source>
</evidence>
<dbReference type="Proteomes" id="UP000016931">
    <property type="component" value="Unassembled WGS sequence"/>
</dbReference>
<evidence type="ECO:0000256" key="1">
    <source>
        <dbReference type="ARBA" id="ARBA00004173"/>
    </source>
</evidence>
<gene>
    <name evidence="7" type="ORF">SEPMUDRAFT_81256</name>
</gene>
<protein>
    <recommendedName>
        <fullName evidence="6">Prokaryotic-type class I peptide chain release factors domain-containing protein</fullName>
    </recommendedName>
</protein>
<feature type="region of interest" description="Disordered" evidence="5">
    <location>
        <begin position="124"/>
        <end position="198"/>
    </location>
</feature>
<dbReference type="eggNOG" id="KOG2726">
    <property type="taxonomic scope" value="Eukaryota"/>
</dbReference>
<dbReference type="HOGENOM" id="CLU_089470_1_1_1"/>
<evidence type="ECO:0000256" key="4">
    <source>
        <dbReference type="ARBA" id="ARBA00023128"/>
    </source>
</evidence>
<dbReference type="STRING" id="692275.M3B808"/>
<keyword evidence="3" id="KW-0809">Transit peptide</keyword>
<evidence type="ECO:0000313" key="8">
    <source>
        <dbReference type="Proteomes" id="UP000016931"/>
    </source>
</evidence>
<dbReference type="InterPro" id="IPR000352">
    <property type="entry name" value="Pep_chain_release_fac_I"/>
</dbReference>
<reference evidence="7 8" key="1">
    <citation type="journal article" date="2012" name="PLoS Pathog.">
        <title>Diverse lifestyles and strategies of plant pathogenesis encoded in the genomes of eighteen Dothideomycetes fungi.</title>
        <authorList>
            <person name="Ohm R.A."/>
            <person name="Feau N."/>
            <person name="Henrissat B."/>
            <person name="Schoch C.L."/>
            <person name="Horwitz B.A."/>
            <person name="Barry K.W."/>
            <person name="Condon B.J."/>
            <person name="Copeland A.C."/>
            <person name="Dhillon B."/>
            <person name="Glaser F."/>
            <person name="Hesse C.N."/>
            <person name="Kosti I."/>
            <person name="LaButti K."/>
            <person name="Lindquist E.A."/>
            <person name="Lucas S."/>
            <person name="Salamov A.A."/>
            <person name="Bradshaw R.E."/>
            <person name="Ciuffetti L."/>
            <person name="Hamelin R.C."/>
            <person name="Kema G.H.J."/>
            <person name="Lawrence C."/>
            <person name="Scott J.A."/>
            <person name="Spatafora J.W."/>
            <person name="Turgeon B.G."/>
            <person name="de Wit P.J.G.M."/>
            <person name="Zhong S."/>
            <person name="Goodwin S.B."/>
            <person name="Grigoriev I.V."/>
        </authorList>
    </citation>
    <scope>NUCLEOTIDE SEQUENCE [LARGE SCALE GENOMIC DNA]</scope>
    <source>
        <strain evidence="7 8">SO2202</strain>
    </source>
</reference>
<dbReference type="Pfam" id="PF00472">
    <property type="entry name" value="RF-1"/>
    <property type="match status" value="1"/>
</dbReference>
<feature type="domain" description="Prokaryotic-type class I peptide chain release factors" evidence="6">
    <location>
        <begin position="41"/>
        <end position="139"/>
    </location>
</feature>
<comment type="subcellular location">
    <subcellularLocation>
        <location evidence="1">Mitochondrion</location>
    </subcellularLocation>
</comment>
<keyword evidence="8" id="KW-1185">Reference proteome</keyword>
<dbReference type="EMBL" id="KB456261">
    <property type="protein sequence ID" value="EMF15967.1"/>
    <property type="molecule type" value="Genomic_DNA"/>
</dbReference>
<accession>M3B808</accession>
<evidence type="ECO:0000313" key="7">
    <source>
        <dbReference type="EMBL" id="EMF15967.1"/>
    </source>
</evidence>
<dbReference type="PANTHER" id="PTHR46203">
    <property type="entry name" value="PROBABLE PEPTIDE CHAIN RELEASE FACTOR C12ORF65"/>
    <property type="match status" value="1"/>
</dbReference>
<dbReference type="FunFam" id="3.30.160.20:FF:000065">
    <property type="entry name" value="Peptidyl-tRNA hydrolase domain protein"/>
    <property type="match status" value="1"/>
</dbReference>
<name>M3B808_SPHMS</name>
<evidence type="ECO:0000256" key="5">
    <source>
        <dbReference type="SAM" id="MobiDB-lite"/>
    </source>
</evidence>
<feature type="compositionally biased region" description="Basic residues" evidence="5">
    <location>
        <begin position="124"/>
        <end position="138"/>
    </location>
</feature>
<dbReference type="GO" id="GO:0003747">
    <property type="term" value="F:translation release factor activity"/>
    <property type="evidence" value="ECO:0007669"/>
    <property type="project" value="InterPro"/>
</dbReference>
<evidence type="ECO:0000256" key="3">
    <source>
        <dbReference type="ARBA" id="ARBA00022946"/>
    </source>
</evidence>
<comment type="similarity">
    <text evidence="2">Belongs to the prokaryotic/mitochondrial release factor family.</text>
</comment>
<dbReference type="OrthoDB" id="277888at2759"/>
<evidence type="ECO:0000259" key="6">
    <source>
        <dbReference type="Pfam" id="PF00472"/>
    </source>
</evidence>
<organism evidence="7 8">
    <name type="scientific">Sphaerulina musiva (strain SO2202)</name>
    <name type="common">Poplar stem canker fungus</name>
    <name type="synonym">Septoria musiva</name>
    <dbReference type="NCBI Taxonomy" id="692275"/>
    <lineage>
        <taxon>Eukaryota</taxon>
        <taxon>Fungi</taxon>
        <taxon>Dikarya</taxon>
        <taxon>Ascomycota</taxon>
        <taxon>Pezizomycotina</taxon>
        <taxon>Dothideomycetes</taxon>
        <taxon>Dothideomycetidae</taxon>
        <taxon>Mycosphaerellales</taxon>
        <taxon>Mycosphaerellaceae</taxon>
        <taxon>Sphaerulina</taxon>
    </lineage>
</organism>
<dbReference type="InterPro" id="IPR045853">
    <property type="entry name" value="Pep_chain_release_fac_I_sf"/>
</dbReference>
<feature type="compositionally biased region" description="Low complexity" evidence="5">
    <location>
        <begin position="164"/>
        <end position="174"/>
    </location>
</feature>
<dbReference type="RefSeq" id="XP_016764088.1">
    <property type="nucleotide sequence ID" value="XM_016910269.1"/>
</dbReference>